<reference evidence="1 2" key="1">
    <citation type="journal article" date="2022" name="New Phytol.">
        <title>Ecological generalism drives hyperdiversity of secondary metabolite gene clusters in xylarialean endophytes.</title>
        <authorList>
            <person name="Franco M.E.E."/>
            <person name="Wisecaver J.H."/>
            <person name="Arnold A.E."/>
            <person name="Ju Y.M."/>
            <person name="Slot J.C."/>
            <person name="Ahrendt S."/>
            <person name="Moore L.P."/>
            <person name="Eastman K.E."/>
            <person name="Scott K."/>
            <person name="Konkel Z."/>
            <person name="Mondo S.J."/>
            <person name="Kuo A."/>
            <person name="Hayes R.D."/>
            <person name="Haridas S."/>
            <person name="Andreopoulos B."/>
            <person name="Riley R."/>
            <person name="LaButti K."/>
            <person name="Pangilinan J."/>
            <person name="Lipzen A."/>
            <person name="Amirebrahimi M."/>
            <person name="Yan J."/>
            <person name="Adam C."/>
            <person name="Keymanesh K."/>
            <person name="Ng V."/>
            <person name="Louie K."/>
            <person name="Northen T."/>
            <person name="Drula E."/>
            <person name="Henrissat B."/>
            <person name="Hsieh H.M."/>
            <person name="Youens-Clark K."/>
            <person name="Lutzoni F."/>
            <person name="Miadlikowska J."/>
            <person name="Eastwood D.C."/>
            <person name="Hamelin R.C."/>
            <person name="Grigoriev I.V."/>
            <person name="U'Ren J.M."/>
        </authorList>
    </citation>
    <scope>NUCLEOTIDE SEQUENCE [LARGE SCALE GENOMIC DNA]</scope>
    <source>
        <strain evidence="1 2">CBS 119005</strain>
    </source>
</reference>
<sequence>MIFDYLHSLVVLRCDGGLQSTMSNDWGACHHVLCDVSHTEWLFLHGPSAADSSSGIREIKIRRNERSTNFLHGTTAAAADDDADDKCEERENGICNNFNEVPFFSCWPNSDFSFAPEGQRPGTMLGTRPDIACRYGKSGHWPMARDRPRLPQPHLSFEYSGCHFKLTGQSFKIIVRGGVRDLTRGNCRVTLYHAKSPLFFYFMLYIPVREIQLGKCDFLFFSSLSSLSL</sequence>
<evidence type="ECO:0000313" key="2">
    <source>
        <dbReference type="Proteomes" id="UP001497700"/>
    </source>
</evidence>
<comment type="caution">
    <text evidence="1">The sequence shown here is derived from an EMBL/GenBank/DDBJ whole genome shotgun (WGS) entry which is preliminary data.</text>
</comment>
<name>A0ACB9Z183_9PEZI</name>
<proteinExistence type="predicted"/>
<evidence type="ECO:0000313" key="1">
    <source>
        <dbReference type="EMBL" id="KAI4865465.1"/>
    </source>
</evidence>
<keyword evidence="2" id="KW-1185">Reference proteome</keyword>
<dbReference type="EMBL" id="MU393471">
    <property type="protein sequence ID" value="KAI4865465.1"/>
    <property type="molecule type" value="Genomic_DNA"/>
</dbReference>
<accession>A0ACB9Z183</accession>
<protein>
    <submittedName>
        <fullName evidence="1">Uncharacterized protein</fullName>
    </submittedName>
</protein>
<dbReference type="Proteomes" id="UP001497700">
    <property type="component" value="Unassembled WGS sequence"/>
</dbReference>
<gene>
    <name evidence="1" type="ORF">F4820DRAFT_294896</name>
</gene>
<organism evidence="1 2">
    <name type="scientific">Hypoxylon rubiginosum</name>
    <dbReference type="NCBI Taxonomy" id="110542"/>
    <lineage>
        <taxon>Eukaryota</taxon>
        <taxon>Fungi</taxon>
        <taxon>Dikarya</taxon>
        <taxon>Ascomycota</taxon>
        <taxon>Pezizomycotina</taxon>
        <taxon>Sordariomycetes</taxon>
        <taxon>Xylariomycetidae</taxon>
        <taxon>Xylariales</taxon>
        <taxon>Hypoxylaceae</taxon>
        <taxon>Hypoxylon</taxon>
    </lineage>
</organism>